<keyword evidence="2" id="KW-1185">Reference proteome</keyword>
<name>A0ABR6IV81_9HYPH</name>
<gene>
    <name evidence="1" type="ORF">GGD56_005468</name>
</gene>
<evidence type="ECO:0000313" key="1">
    <source>
        <dbReference type="EMBL" id="MBB4231590.1"/>
    </source>
</evidence>
<proteinExistence type="predicted"/>
<reference evidence="1 2" key="1">
    <citation type="submission" date="2020-08" db="EMBL/GenBank/DDBJ databases">
        <title>Genomic Encyclopedia of Type Strains, Phase IV (KMG-V): Genome sequencing to study the core and pangenomes of soil and plant-associated prokaryotes.</title>
        <authorList>
            <person name="Whitman W."/>
        </authorList>
    </citation>
    <scope>NUCLEOTIDE SEQUENCE [LARGE SCALE GENOMIC DNA]</scope>
    <source>
        <strain evidence="1 2">SEMIA 4087</strain>
    </source>
</reference>
<evidence type="ECO:0000313" key="2">
    <source>
        <dbReference type="Proteomes" id="UP000551353"/>
    </source>
</evidence>
<organism evidence="1 2">
    <name type="scientific">Rhizobium mongolense</name>
    <dbReference type="NCBI Taxonomy" id="57676"/>
    <lineage>
        <taxon>Bacteria</taxon>
        <taxon>Pseudomonadati</taxon>
        <taxon>Pseudomonadota</taxon>
        <taxon>Alphaproteobacteria</taxon>
        <taxon>Hyphomicrobiales</taxon>
        <taxon>Rhizobiaceae</taxon>
        <taxon>Rhizobium/Agrobacterium group</taxon>
        <taxon>Rhizobium</taxon>
    </lineage>
</organism>
<comment type="caution">
    <text evidence="1">The sequence shown here is derived from an EMBL/GenBank/DDBJ whole genome shotgun (WGS) entry which is preliminary data.</text>
</comment>
<protein>
    <submittedName>
        <fullName evidence="1">Uncharacterized protein</fullName>
    </submittedName>
</protein>
<accession>A0ABR6IV81</accession>
<sequence>MVPILGVDVSSIVDRLIGERLADGGWNCERLAGSVRSSFASTINVLEGLLEYEIATGGYAQISRGSQVWRGISA</sequence>
<dbReference type="Proteomes" id="UP000551353">
    <property type="component" value="Unassembled WGS sequence"/>
</dbReference>
<dbReference type="EMBL" id="JACIFX010000008">
    <property type="protein sequence ID" value="MBB4231590.1"/>
    <property type="molecule type" value="Genomic_DNA"/>
</dbReference>